<evidence type="ECO:0000256" key="3">
    <source>
        <dbReference type="ARBA" id="ARBA00029447"/>
    </source>
</evidence>
<dbReference type="Proteomes" id="UP000562027">
    <property type="component" value="Unassembled WGS sequence"/>
</dbReference>
<dbReference type="PROSITE" id="PS50111">
    <property type="entry name" value="CHEMOTAXIS_TRANSDUC_2"/>
    <property type="match status" value="1"/>
</dbReference>
<dbReference type="EMBL" id="JACHLP010000004">
    <property type="protein sequence ID" value="MBB4843715.1"/>
    <property type="molecule type" value="Genomic_DNA"/>
</dbReference>
<evidence type="ECO:0000259" key="6">
    <source>
        <dbReference type="PROSITE" id="PS50111"/>
    </source>
</evidence>
<dbReference type="PROSITE" id="PS50885">
    <property type="entry name" value="HAMP"/>
    <property type="match status" value="1"/>
</dbReference>
<keyword evidence="4" id="KW-0807">Transducer</keyword>
<evidence type="ECO:0000256" key="5">
    <source>
        <dbReference type="SAM" id="Phobius"/>
    </source>
</evidence>
<comment type="caution">
    <text evidence="8">The sequence shown here is derived from an EMBL/GenBank/DDBJ whole genome shotgun (WGS) entry which is preliminary data.</text>
</comment>
<comment type="similarity">
    <text evidence="3">Belongs to the methyl-accepting chemotaxis (MCP) protein family.</text>
</comment>
<dbReference type="InterPro" id="IPR004089">
    <property type="entry name" value="MCPsignal_dom"/>
</dbReference>
<evidence type="ECO:0000256" key="4">
    <source>
        <dbReference type="PROSITE-ProRule" id="PRU00284"/>
    </source>
</evidence>
<dbReference type="PANTHER" id="PTHR43531:SF14">
    <property type="entry name" value="METHYL-ACCEPTING CHEMOTAXIS PROTEIN I-RELATED"/>
    <property type="match status" value="1"/>
</dbReference>
<evidence type="ECO:0000256" key="1">
    <source>
        <dbReference type="ARBA" id="ARBA00004370"/>
    </source>
</evidence>
<gene>
    <name evidence="8" type="ORF">HNP55_002238</name>
</gene>
<feature type="domain" description="HAMP" evidence="7">
    <location>
        <begin position="371"/>
        <end position="417"/>
    </location>
</feature>
<dbReference type="AlphaFoldDB" id="A0A840LAB8"/>
<dbReference type="RefSeq" id="WP_184299246.1">
    <property type="nucleotide sequence ID" value="NZ_JACHLP010000004.1"/>
</dbReference>
<feature type="transmembrane region" description="Helical" evidence="5">
    <location>
        <begin position="343"/>
        <end position="366"/>
    </location>
</feature>
<dbReference type="GO" id="GO:0006935">
    <property type="term" value="P:chemotaxis"/>
    <property type="evidence" value="ECO:0007669"/>
    <property type="project" value="InterPro"/>
</dbReference>
<sequence>MEQSNKHGGARAATAWARPGGQGFFRHHGVWAIGVRLFRHLSFRAKAVCISLAFGVPIVLLSLSFLHKQQAQLDAVRKERVGVRLMTEMQPLLLGLLEARNATRAMLGGYDASTDLQRARAQVDEALPKLQALAAGEGRELELQEPIERMQKAWAATGQAARGVDGQGRTVFGPVSQAVVDLLQGVGDNARLVLDPELESFYLVNAVVLTLPKTAEDLGQLWGWSSYGVGKGGLTLEEFRRYAVWDSGVAHGLKELQAHIRRAVKVRPELGERLALPQLQAVQAYRVKVADPSQLIAAAMDSAEVYTLGQQALRDCMSISRVGLAALDGLLQQREAQLLRTCALLAGVSIAFLLLAAYLFHSFFLVMDGGLKEVRRHLLAMSAGDLTTRPEPWGRDEAARLMLTLREMQAALCQIVASVRDGSQTILGTSEQMAQGAAELSARAEQSAASLQQQAATMLQMSATVKQTAEHAVEAAQMARDNADVAQRGSAQVQGMMGSMNDISLASGRMQEATNLIDSLAFRSNILALNAAVEAARAGEQGRGFAVVAGEVRALAQRSAEAAQEIRTLIELNLARVGEGSSGVGVAGTTMEDLERQARSMNQLLAEISQGARQQRDGVMQVDRSVQQLDRLTQQNVGLVEQSVAATQALQAQAGALVQGVARFKLPAAGS</sequence>
<dbReference type="Gene3D" id="1.10.287.950">
    <property type="entry name" value="Methyl-accepting chemotaxis protein"/>
    <property type="match status" value="1"/>
</dbReference>
<proteinExistence type="inferred from homology"/>
<dbReference type="CDD" id="cd06225">
    <property type="entry name" value="HAMP"/>
    <property type="match status" value="1"/>
</dbReference>
<protein>
    <submittedName>
        <fullName evidence="8">Methyl-accepting chemotaxis protein</fullName>
    </submittedName>
</protein>
<comment type="subcellular location">
    <subcellularLocation>
        <location evidence="1">Membrane</location>
    </subcellularLocation>
</comment>
<evidence type="ECO:0000313" key="8">
    <source>
        <dbReference type="EMBL" id="MBB4843715.1"/>
    </source>
</evidence>
<evidence type="ECO:0000256" key="2">
    <source>
        <dbReference type="ARBA" id="ARBA00022481"/>
    </source>
</evidence>
<feature type="domain" description="Methyl-accepting transducer" evidence="6">
    <location>
        <begin position="422"/>
        <end position="651"/>
    </location>
</feature>
<organism evidence="8 9">
    <name type="scientific">Roseateles oligotrophus</name>
    <dbReference type="NCBI Taxonomy" id="1769250"/>
    <lineage>
        <taxon>Bacteria</taxon>
        <taxon>Pseudomonadati</taxon>
        <taxon>Pseudomonadota</taxon>
        <taxon>Betaproteobacteria</taxon>
        <taxon>Burkholderiales</taxon>
        <taxon>Sphaerotilaceae</taxon>
        <taxon>Roseateles</taxon>
    </lineage>
</organism>
<dbReference type="SMART" id="SM00304">
    <property type="entry name" value="HAMP"/>
    <property type="match status" value="1"/>
</dbReference>
<dbReference type="CDD" id="cd11386">
    <property type="entry name" value="MCP_signal"/>
    <property type="match status" value="1"/>
</dbReference>
<accession>A0A840LAB8</accession>
<keyword evidence="9" id="KW-1185">Reference proteome</keyword>
<name>A0A840LAB8_9BURK</name>
<dbReference type="GO" id="GO:0007165">
    <property type="term" value="P:signal transduction"/>
    <property type="evidence" value="ECO:0007669"/>
    <property type="project" value="UniProtKB-KW"/>
</dbReference>
<keyword evidence="5" id="KW-0812">Transmembrane</keyword>
<dbReference type="PRINTS" id="PR00260">
    <property type="entry name" value="CHEMTRNSDUCR"/>
</dbReference>
<dbReference type="PANTHER" id="PTHR43531">
    <property type="entry name" value="PROTEIN ICFG"/>
    <property type="match status" value="1"/>
</dbReference>
<evidence type="ECO:0000259" key="7">
    <source>
        <dbReference type="PROSITE" id="PS50885"/>
    </source>
</evidence>
<evidence type="ECO:0000313" key="9">
    <source>
        <dbReference type="Proteomes" id="UP000562027"/>
    </source>
</evidence>
<keyword evidence="5" id="KW-0472">Membrane</keyword>
<dbReference type="Pfam" id="PF00015">
    <property type="entry name" value="MCPsignal"/>
    <property type="match status" value="1"/>
</dbReference>
<dbReference type="FunFam" id="1.10.287.950:FF:000001">
    <property type="entry name" value="Methyl-accepting chemotaxis sensory transducer"/>
    <property type="match status" value="1"/>
</dbReference>
<dbReference type="SUPFAM" id="SSF58104">
    <property type="entry name" value="Methyl-accepting chemotaxis protein (MCP) signaling domain"/>
    <property type="match status" value="1"/>
</dbReference>
<dbReference type="InterPro" id="IPR004090">
    <property type="entry name" value="Chemotax_Me-accpt_rcpt"/>
</dbReference>
<dbReference type="InterPro" id="IPR051310">
    <property type="entry name" value="MCP_chemotaxis"/>
</dbReference>
<keyword evidence="5" id="KW-1133">Transmembrane helix</keyword>
<dbReference type="GO" id="GO:0005886">
    <property type="term" value="C:plasma membrane"/>
    <property type="evidence" value="ECO:0007669"/>
    <property type="project" value="TreeGrafter"/>
</dbReference>
<reference evidence="8 9" key="1">
    <citation type="submission" date="2020-08" db="EMBL/GenBank/DDBJ databases">
        <title>Functional genomics of gut bacteria from endangered species of beetles.</title>
        <authorList>
            <person name="Carlos-Shanley C."/>
        </authorList>
    </citation>
    <scope>NUCLEOTIDE SEQUENCE [LARGE SCALE GENOMIC DNA]</scope>
    <source>
        <strain evidence="8 9">S00239</strain>
    </source>
</reference>
<feature type="transmembrane region" description="Helical" evidence="5">
    <location>
        <begin position="47"/>
        <end position="66"/>
    </location>
</feature>
<dbReference type="Pfam" id="PF00672">
    <property type="entry name" value="HAMP"/>
    <property type="match status" value="1"/>
</dbReference>
<dbReference type="InterPro" id="IPR003660">
    <property type="entry name" value="HAMP_dom"/>
</dbReference>
<dbReference type="GO" id="GO:0004888">
    <property type="term" value="F:transmembrane signaling receptor activity"/>
    <property type="evidence" value="ECO:0007669"/>
    <property type="project" value="InterPro"/>
</dbReference>
<dbReference type="SMART" id="SM00283">
    <property type="entry name" value="MA"/>
    <property type="match status" value="1"/>
</dbReference>
<keyword evidence="2" id="KW-0488">Methylation</keyword>